<evidence type="ECO:0000256" key="1">
    <source>
        <dbReference type="SAM" id="SignalP"/>
    </source>
</evidence>
<evidence type="ECO:0000313" key="3">
    <source>
        <dbReference type="Proteomes" id="UP001620234"/>
    </source>
</evidence>
<name>A0ABW8L6B4_9GAMM</name>
<organism evidence="2 3">
    <name type="scientific">Psychrobacter namhaensis</name>
    <dbReference type="NCBI Taxonomy" id="292734"/>
    <lineage>
        <taxon>Bacteria</taxon>
        <taxon>Pseudomonadati</taxon>
        <taxon>Pseudomonadota</taxon>
        <taxon>Gammaproteobacteria</taxon>
        <taxon>Moraxellales</taxon>
        <taxon>Moraxellaceae</taxon>
        <taxon>Psychrobacter</taxon>
    </lineage>
</organism>
<proteinExistence type="predicted"/>
<accession>A0ABW8L6B4</accession>
<dbReference type="Proteomes" id="UP001620234">
    <property type="component" value="Unassembled WGS sequence"/>
</dbReference>
<dbReference type="RefSeq" id="WP_404671841.1">
    <property type="nucleotide sequence ID" value="NZ_JBJDPD010000003.1"/>
</dbReference>
<keyword evidence="3" id="KW-1185">Reference proteome</keyword>
<comment type="caution">
    <text evidence="2">The sequence shown here is derived from an EMBL/GenBank/DDBJ whole genome shotgun (WGS) entry which is preliminary data.</text>
</comment>
<feature type="signal peptide" evidence="1">
    <location>
        <begin position="1"/>
        <end position="27"/>
    </location>
</feature>
<evidence type="ECO:0000313" key="2">
    <source>
        <dbReference type="EMBL" id="MFK4000293.1"/>
    </source>
</evidence>
<evidence type="ECO:0008006" key="4">
    <source>
        <dbReference type="Google" id="ProtNLM"/>
    </source>
</evidence>
<gene>
    <name evidence="2" type="ORF">ACI2I3_02950</name>
</gene>
<reference evidence="2 3" key="1">
    <citation type="submission" date="2024-11" db="EMBL/GenBank/DDBJ databases">
        <title>The Natural Products Discovery Center: Release of the First 8490 Sequenced Strains for Exploring Actinobacteria Biosynthetic Diversity.</title>
        <authorList>
            <person name="Kalkreuter E."/>
            <person name="Kautsar S.A."/>
            <person name="Yang D."/>
            <person name="Bader C.D."/>
            <person name="Teijaro C.N."/>
            <person name="Fluegel L."/>
            <person name="Davis C.M."/>
            <person name="Simpson J.R."/>
            <person name="Lauterbach L."/>
            <person name="Steele A.D."/>
            <person name="Gui C."/>
            <person name="Meng S."/>
            <person name="Li G."/>
            <person name="Viehrig K."/>
            <person name="Ye F."/>
            <person name="Su P."/>
            <person name="Kiefer A.F."/>
            <person name="Nichols A."/>
            <person name="Cepeda A.J."/>
            <person name="Yan W."/>
            <person name="Fan B."/>
            <person name="Jiang Y."/>
            <person name="Adhikari A."/>
            <person name="Zheng C.-J."/>
            <person name="Schuster L."/>
            <person name="Cowan T.M."/>
            <person name="Smanski M.J."/>
            <person name="Chevrette M.G."/>
            <person name="De Carvalho L.P.S."/>
            <person name="Shen B."/>
        </authorList>
    </citation>
    <scope>NUCLEOTIDE SEQUENCE [LARGE SCALE GENOMIC DNA]</scope>
    <source>
        <strain evidence="2 3">NPDC077433</strain>
    </source>
</reference>
<sequence>MKSNNFNYSLLAVGVAAVMGISTGANAATSGTVGDTTTKVTITNQASASYNVGELKQPTVYSNEVVIEVSEQVSFSLVSNNEDDSLGDDSNVNEEVAPNGFASFKHTLANTGNRTDSYTIKLENVTEDDKDYDLENSTATFTVYSGTTAGTTGTITFAQAQNQTFTLDKGQSVQFTINAKTTGNIGGNEQALLLSATSSILANNANTNADTKPTLTNTDRSITKLPTFSIVKTVTNALDLNDLDNDTAEYQIVVKNNEVNDSYSTEAVDVAIADNLPTGLIIAKSLTTSDIQVEGGATIGSFDTANAGAIGSKGFNIKGVNIPVAGTVTITFTVKKDPNAALDPATAINHVSVTDDLDNSANTANTVIDSTDKNAEQNMAFYAVTEQNHTDGTKVNGTNGDDSTMPLLTIKRSLSLSGVTTKEIAPTSGTLGQVTHQTVITNKGQDVEGDTAGELTFTITDDDGNTPDAISVVSSNVTITYDADGTGNIATGEPIPISPTLKNGVSVYDIHTALPGGIATNGTVTINYKVESIKAPLFTPVNSTTPTFENTVVTLTPKLEGAPTPVAVTDTTTVKGLTLDKFQALDVNCDGIISGAGEIDFTDDKIEQAEPGQCVIYRIDAKNTSSAAPLGFDITDVVILDELAEFSANADYVDNSATTTFANGTATNNGTAITTTIATLAPQATETMQFKVKIKTAR</sequence>
<keyword evidence="1" id="KW-0732">Signal</keyword>
<dbReference type="EMBL" id="JBJDPD010000003">
    <property type="protein sequence ID" value="MFK4000293.1"/>
    <property type="molecule type" value="Genomic_DNA"/>
</dbReference>
<feature type="chain" id="PRO_5045813276" description="DUF11 domain-containing protein" evidence="1">
    <location>
        <begin position="28"/>
        <end position="698"/>
    </location>
</feature>
<protein>
    <recommendedName>
        <fullName evidence="4">DUF11 domain-containing protein</fullName>
    </recommendedName>
</protein>